<dbReference type="Gene3D" id="2.40.30.130">
    <property type="match status" value="1"/>
</dbReference>
<keyword evidence="2" id="KW-0862">Zinc</keyword>
<evidence type="ECO:0000256" key="2">
    <source>
        <dbReference type="ARBA" id="ARBA00022833"/>
    </source>
</evidence>
<dbReference type="GO" id="GO:0046872">
    <property type="term" value="F:metal ion binding"/>
    <property type="evidence" value="ECO:0007669"/>
    <property type="project" value="UniProtKB-KW"/>
</dbReference>
<dbReference type="Gene3D" id="3.30.980.10">
    <property type="entry name" value="Threonyl-trna Synthetase, Chain A, domain 2"/>
    <property type="match status" value="1"/>
</dbReference>
<keyword evidence="1" id="KW-0479">Metal-binding</keyword>
<dbReference type="GO" id="GO:0003676">
    <property type="term" value="F:nucleic acid binding"/>
    <property type="evidence" value="ECO:0007669"/>
    <property type="project" value="InterPro"/>
</dbReference>
<dbReference type="InterPro" id="IPR018165">
    <property type="entry name" value="Ala-tRNA-synth_IIc_core"/>
</dbReference>
<protein>
    <submittedName>
        <fullName evidence="4">Synthetase</fullName>
    </submittedName>
</protein>
<dbReference type="Proteomes" id="UP000264036">
    <property type="component" value="Unassembled WGS sequence"/>
</dbReference>
<proteinExistence type="predicted"/>
<evidence type="ECO:0000256" key="1">
    <source>
        <dbReference type="ARBA" id="ARBA00022723"/>
    </source>
</evidence>
<accession>A0A356LII3</accession>
<dbReference type="PANTHER" id="PTHR43462:SF1">
    <property type="entry name" value="ALANYL-TRNA EDITING PROTEIN AARSD1"/>
    <property type="match status" value="1"/>
</dbReference>
<evidence type="ECO:0000259" key="3">
    <source>
        <dbReference type="PROSITE" id="PS50860"/>
    </source>
</evidence>
<reference evidence="4 5" key="1">
    <citation type="journal article" date="2018" name="Nat. Biotechnol.">
        <title>A standardized bacterial taxonomy based on genome phylogeny substantially revises the tree of life.</title>
        <authorList>
            <person name="Parks D.H."/>
            <person name="Chuvochina M."/>
            <person name="Waite D.W."/>
            <person name="Rinke C."/>
            <person name="Skarshewski A."/>
            <person name="Chaumeil P.A."/>
            <person name="Hugenholtz P."/>
        </authorList>
    </citation>
    <scope>NUCLEOTIDE SEQUENCE [LARGE SCALE GENOMIC DNA]</scope>
    <source>
        <strain evidence="4">UBA10707</strain>
    </source>
</reference>
<dbReference type="InterPro" id="IPR051335">
    <property type="entry name" value="Alanyl-tRNA_Editing_Enzymes"/>
</dbReference>
<dbReference type="EMBL" id="DOEK01000029">
    <property type="protein sequence ID" value="HBP30381.1"/>
    <property type="molecule type" value="Genomic_DNA"/>
</dbReference>
<dbReference type="GO" id="GO:0002161">
    <property type="term" value="F:aminoacyl-tRNA deacylase activity"/>
    <property type="evidence" value="ECO:0007669"/>
    <property type="project" value="UniProtKB-ARBA"/>
</dbReference>
<dbReference type="GO" id="GO:0006419">
    <property type="term" value="P:alanyl-tRNA aminoacylation"/>
    <property type="evidence" value="ECO:0007669"/>
    <property type="project" value="InterPro"/>
</dbReference>
<dbReference type="GO" id="GO:0004813">
    <property type="term" value="F:alanine-tRNA ligase activity"/>
    <property type="evidence" value="ECO:0007669"/>
    <property type="project" value="InterPro"/>
</dbReference>
<dbReference type="InterPro" id="IPR018163">
    <property type="entry name" value="Thr/Ala-tRNA-synth_IIc_edit"/>
</dbReference>
<dbReference type="SUPFAM" id="SSF50447">
    <property type="entry name" value="Translation proteins"/>
    <property type="match status" value="1"/>
</dbReference>
<organism evidence="4 5">
    <name type="scientific">Advenella kashmirensis</name>
    <dbReference type="NCBI Taxonomy" id="310575"/>
    <lineage>
        <taxon>Bacteria</taxon>
        <taxon>Pseudomonadati</taxon>
        <taxon>Pseudomonadota</taxon>
        <taxon>Betaproteobacteria</taxon>
        <taxon>Burkholderiales</taxon>
        <taxon>Alcaligenaceae</taxon>
    </lineage>
</organism>
<feature type="domain" description="Alanyl-transfer RNA synthetases family profile" evidence="3">
    <location>
        <begin position="1"/>
        <end position="253"/>
    </location>
</feature>
<dbReference type="AlphaFoldDB" id="A0A356LII3"/>
<evidence type="ECO:0000313" key="5">
    <source>
        <dbReference type="Proteomes" id="UP000264036"/>
    </source>
</evidence>
<dbReference type="InterPro" id="IPR009000">
    <property type="entry name" value="Transl_B-barrel_sf"/>
</dbReference>
<dbReference type="GO" id="GO:0005524">
    <property type="term" value="F:ATP binding"/>
    <property type="evidence" value="ECO:0007669"/>
    <property type="project" value="InterPro"/>
</dbReference>
<name>A0A356LII3_9BURK</name>
<comment type="caution">
    <text evidence="4">The sequence shown here is derived from an EMBL/GenBank/DDBJ whole genome shotgun (WGS) entry which is preliminary data.</text>
</comment>
<dbReference type="PANTHER" id="PTHR43462">
    <property type="entry name" value="ALANYL-TRNA EDITING PROTEIN"/>
    <property type="match status" value="1"/>
</dbReference>
<evidence type="ECO:0000313" key="4">
    <source>
        <dbReference type="EMBL" id="HBP30381.1"/>
    </source>
</evidence>
<dbReference type="PROSITE" id="PS50860">
    <property type="entry name" value="AA_TRNA_LIGASE_II_ALA"/>
    <property type="match status" value="1"/>
</dbReference>
<sequence>MKFHRQTRKRYYEDSYASHCQASIIKIEADMVELDVTVAFPEGGGQEADHGTITLDNGRVLRFIDAKKMYGHLPGIAGFPDVQVGGVIWHKVHPDDVSLLSDLHIGDSVTARIDTDRRARLMLSHTASHILYVAVGMIRPDAVQATLGCHIRMDGARFDFGVTERFTPEQISQIQACANDLVLRNAAITMSAHPQEPDLRSWHCEQYQIACGGTHLDRTGPVGRLMVKRKSLGSGKERLSCSFPDAVFDTARFH</sequence>
<dbReference type="SUPFAM" id="SSF55186">
    <property type="entry name" value="ThrRS/AlaRS common domain"/>
    <property type="match status" value="1"/>
</dbReference>
<gene>
    <name evidence="4" type="ORF">DD666_13290</name>
</gene>